<accession>A0AA39FRV0</accession>
<evidence type="ECO:0000256" key="5">
    <source>
        <dbReference type="ARBA" id="ARBA00022989"/>
    </source>
</evidence>
<evidence type="ECO:0000256" key="7">
    <source>
        <dbReference type="SAM" id="Phobius"/>
    </source>
</evidence>
<reference evidence="8" key="1">
    <citation type="journal article" date="2023" name="bioRxiv">
        <title>Scaffold-level genome assemblies of two parasitoid biocontrol wasps reveal the parthenogenesis mechanism and an associated novel virus.</title>
        <authorList>
            <person name="Inwood S."/>
            <person name="Skelly J."/>
            <person name="Guhlin J."/>
            <person name="Harrop T."/>
            <person name="Goldson S."/>
            <person name="Dearden P."/>
        </authorList>
    </citation>
    <scope>NUCLEOTIDE SEQUENCE</scope>
    <source>
        <strain evidence="8">Lincoln</strain>
        <tissue evidence="8">Whole body</tissue>
    </source>
</reference>
<reference evidence="8" key="2">
    <citation type="submission" date="2023-03" db="EMBL/GenBank/DDBJ databases">
        <authorList>
            <person name="Inwood S.N."/>
            <person name="Skelly J.G."/>
            <person name="Guhlin J."/>
            <person name="Harrop T.W.R."/>
            <person name="Goldson S.G."/>
            <person name="Dearden P.K."/>
        </authorList>
    </citation>
    <scope>NUCLEOTIDE SEQUENCE</scope>
    <source>
        <strain evidence="8">Lincoln</strain>
        <tissue evidence="8">Whole body</tissue>
    </source>
</reference>
<dbReference type="EMBL" id="JAQQBR010000006">
    <property type="protein sequence ID" value="KAK0174391.1"/>
    <property type="molecule type" value="Genomic_DNA"/>
</dbReference>
<evidence type="ECO:0000256" key="4">
    <source>
        <dbReference type="ARBA" id="ARBA00022692"/>
    </source>
</evidence>
<protein>
    <recommendedName>
        <fullName evidence="3">Chloride channel CLIC-like protein 1</fullName>
    </recommendedName>
</protein>
<evidence type="ECO:0000313" key="9">
    <source>
        <dbReference type="Proteomes" id="UP001168972"/>
    </source>
</evidence>
<dbReference type="AlphaFoldDB" id="A0AA39FRV0"/>
<comment type="subcellular location">
    <subcellularLocation>
        <location evidence="1">Membrane</location>
        <topology evidence="1">Multi-pass membrane protein</topology>
    </subcellularLocation>
</comment>
<organism evidence="8 9">
    <name type="scientific">Microctonus hyperodae</name>
    <name type="common">Parasitoid wasp</name>
    <dbReference type="NCBI Taxonomy" id="165561"/>
    <lineage>
        <taxon>Eukaryota</taxon>
        <taxon>Metazoa</taxon>
        <taxon>Ecdysozoa</taxon>
        <taxon>Arthropoda</taxon>
        <taxon>Hexapoda</taxon>
        <taxon>Insecta</taxon>
        <taxon>Pterygota</taxon>
        <taxon>Neoptera</taxon>
        <taxon>Endopterygota</taxon>
        <taxon>Hymenoptera</taxon>
        <taxon>Apocrita</taxon>
        <taxon>Ichneumonoidea</taxon>
        <taxon>Braconidae</taxon>
        <taxon>Euphorinae</taxon>
        <taxon>Microctonus</taxon>
    </lineage>
</organism>
<evidence type="ECO:0000256" key="2">
    <source>
        <dbReference type="ARBA" id="ARBA00005944"/>
    </source>
</evidence>
<dbReference type="Pfam" id="PF05934">
    <property type="entry name" value="MCLC"/>
    <property type="match status" value="1"/>
</dbReference>
<keyword evidence="4 7" id="KW-0812">Transmembrane</keyword>
<gene>
    <name evidence="8" type="ORF">PV327_010168</name>
</gene>
<dbReference type="GO" id="GO:0005783">
    <property type="term" value="C:endoplasmic reticulum"/>
    <property type="evidence" value="ECO:0007669"/>
    <property type="project" value="TreeGrafter"/>
</dbReference>
<proteinExistence type="inferred from homology"/>
<evidence type="ECO:0000256" key="6">
    <source>
        <dbReference type="ARBA" id="ARBA00023136"/>
    </source>
</evidence>
<keyword evidence="9" id="KW-1185">Reference proteome</keyword>
<evidence type="ECO:0000313" key="8">
    <source>
        <dbReference type="EMBL" id="KAK0174391.1"/>
    </source>
</evidence>
<evidence type="ECO:0000256" key="1">
    <source>
        <dbReference type="ARBA" id="ARBA00004141"/>
    </source>
</evidence>
<comment type="caution">
    <text evidence="8">The sequence shown here is derived from an EMBL/GenBank/DDBJ whole genome shotgun (WGS) entry which is preliminary data.</text>
</comment>
<dbReference type="GO" id="GO:0016020">
    <property type="term" value="C:membrane"/>
    <property type="evidence" value="ECO:0007669"/>
    <property type="project" value="UniProtKB-SubCell"/>
</dbReference>
<name>A0AA39FRV0_MICHY</name>
<dbReference type="GO" id="GO:0005254">
    <property type="term" value="F:chloride channel activity"/>
    <property type="evidence" value="ECO:0007669"/>
    <property type="project" value="TreeGrafter"/>
</dbReference>
<dbReference type="PANTHER" id="PTHR34093">
    <property type="entry name" value="CHLORIDE CHANNEL CLIC-LIKE PROTEIN 1"/>
    <property type="match status" value="1"/>
</dbReference>
<keyword evidence="5 7" id="KW-1133">Transmembrane helix</keyword>
<dbReference type="PANTHER" id="PTHR34093:SF1">
    <property type="entry name" value="CHLORIDE CHANNEL CLIC-LIKE PROTEIN 1"/>
    <property type="match status" value="1"/>
</dbReference>
<evidence type="ECO:0000256" key="3">
    <source>
        <dbReference type="ARBA" id="ARBA00015571"/>
    </source>
</evidence>
<feature type="transmembrane region" description="Helical" evidence="7">
    <location>
        <begin position="118"/>
        <end position="142"/>
    </location>
</feature>
<comment type="similarity">
    <text evidence="2">Belongs to the chloride channel MCLC family.</text>
</comment>
<dbReference type="Proteomes" id="UP001168972">
    <property type="component" value="Unassembled WGS sequence"/>
</dbReference>
<dbReference type="InterPro" id="IPR009231">
    <property type="entry name" value="Chloride_chnl_CLIC-like"/>
</dbReference>
<sequence>MNLASRMIFTGSPVRIGLGFISKYGQKEAEEYSHQTQAQYCKNSVLFYKNITEDSCHKYFEAQMENPFLQVTPAQALSQMIGTCILQPLKLMGNILSDFAHHSTKNLWFPFKIVLEPLLIFGTIALIIVIYCLAIGSLGWTLGPLSFFSLRRIGNSTNNSHIKNEEKREPINVIFNINTSDNNQSQQFSIKASKQNDDLRITPIEVEEVENKLENTDTTSRIEKLILHNPASGDSNLLNTPLPLEDNQLINDSKIEKIEKESGSGDN</sequence>
<keyword evidence="6 7" id="KW-0472">Membrane</keyword>